<name>A0A1E5IP65_ENDTX</name>
<reference evidence="1 2" key="1">
    <citation type="submission" date="2015-11" db="EMBL/GenBank/DDBJ databases">
        <title>Evidence for parallel genomic evolution in an endosymbiosis of termite gut flagellates.</title>
        <authorList>
            <person name="Zheng H."/>
        </authorList>
    </citation>
    <scope>NUCLEOTIDE SEQUENCE [LARGE SCALE GENOMIC DNA]</scope>
    <source>
        <strain evidence="1 2">CET450</strain>
    </source>
</reference>
<accession>A0A1E5IP65</accession>
<dbReference type="AlphaFoldDB" id="A0A1E5IP65"/>
<gene>
    <name evidence="1" type="ORF">ATZ36_13145</name>
</gene>
<proteinExistence type="predicted"/>
<comment type="caution">
    <text evidence="1">The sequence shown here is derived from an EMBL/GenBank/DDBJ whole genome shotgun (WGS) entry which is preliminary data.</text>
</comment>
<evidence type="ECO:0000313" key="1">
    <source>
        <dbReference type="EMBL" id="OEG71718.1"/>
    </source>
</evidence>
<feature type="non-terminal residue" evidence="1">
    <location>
        <position position="1"/>
    </location>
</feature>
<protein>
    <submittedName>
        <fullName evidence="1">Uncharacterized protein</fullName>
    </submittedName>
</protein>
<sequence>FFDINDRLDVYLLTFLAKLDIEFPWIEGVHLGRRFLKYKRSKELADNRMEKEAPGLTDKPLTAMQNNIVI</sequence>
<dbReference type="Proteomes" id="UP000095237">
    <property type="component" value="Unassembled WGS sequence"/>
</dbReference>
<dbReference type="EMBL" id="LNVX01000098">
    <property type="protein sequence ID" value="OEG71718.1"/>
    <property type="molecule type" value="Genomic_DNA"/>
</dbReference>
<organism evidence="1 2">
    <name type="scientific">Endomicrobium trichonymphae</name>
    <dbReference type="NCBI Taxonomy" id="1408204"/>
    <lineage>
        <taxon>Bacteria</taxon>
        <taxon>Pseudomonadati</taxon>
        <taxon>Elusimicrobiota</taxon>
        <taxon>Endomicrobiia</taxon>
        <taxon>Endomicrobiales</taxon>
        <taxon>Endomicrobiaceae</taxon>
        <taxon>Candidatus Endomicrobiellum</taxon>
    </lineage>
</organism>
<evidence type="ECO:0000313" key="2">
    <source>
        <dbReference type="Proteomes" id="UP000095237"/>
    </source>
</evidence>
<keyword evidence="2" id="KW-1185">Reference proteome</keyword>